<sequence length="508" mass="56529">MVQLLYLVVFSCLLKASLQKSTPQDSEYVAAVVEYQVSRNVEENLRNYIEHITEAAKQGADIIAFPELTLTNSTTSFPVPIKGLLREYPIPALHPELYDNLLVAISKAARDNQIYVLVNIRELMDCTHNDTGELCPEAKKYTFNTNVVFDRTGKVIDRYRKINLFGEASHTPALQPDLGYFETDFGVNFSHFICFDLMFQVPAVQSVQKLNVTNIIFSTMWFSELPYLTAVQIQESYAYTMNVNFIASGANNIAVGSAGSGIYSGKAGALISIMPGVPTTRLLVSRVPKVPGQVTGSYPGPIYDKPDNHDRLRLITDPSLVAHVSRPLTSGYQQFTLTEKDVSCKFTVKMSPGIGESFPYFRAVIQDSTTTYTLREIGVVSCSIVACTTDQFKSCASNYHPLAATALIEELTIEMTTSHPQFNSSLQCDNAVYFPLSLTKRKFPIGTDNFSIHHGEPDELLRSQLSTDSETGDGKKDITTIVYKLKKPQEDLLSFGIWGKNVFKRCRS</sequence>
<dbReference type="Proteomes" id="UP000791440">
    <property type="component" value="Unassembled WGS sequence"/>
</dbReference>
<accession>A0A921ZU40</accession>
<dbReference type="PROSITE" id="PS50263">
    <property type="entry name" value="CN_HYDROLASE"/>
    <property type="match status" value="1"/>
</dbReference>
<reference evidence="4" key="2">
    <citation type="submission" date="2020-12" db="EMBL/GenBank/DDBJ databases">
        <authorList>
            <person name="Kanost M."/>
        </authorList>
    </citation>
    <scope>NUCLEOTIDE SEQUENCE</scope>
</reference>
<dbReference type="Pfam" id="PF00795">
    <property type="entry name" value="CN_hydrolase"/>
    <property type="match status" value="1"/>
</dbReference>
<name>A0A921ZU40_MANSE</name>
<dbReference type="InterPro" id="IPR043957">
    <property type="entry name" value="Vanin_C"/>
</dbReference>
<evidence type="ECO:0000313" key="5">
    <source>
        <dbReference type="Proteomes" id="UP000791440"/>
    </source>
</evidence>
<keyword evidence="1" id="KW-0378">Hydrolase</keyword>
<reference evidence="4" key="1">
    <citation type="journal article" date="2016" name="Insect Biochem. Mol. Biol.">
        <title>Multifaceted biological insights from a draft genome sequence of the tobacco hornworm moth, Manduca sexta.</title>
        <authorList>
            <person name="Kanost M.R."/>
            <person name="Arrese E.L."/>
            <person name="Cao X."/>
            <person name="Chen Y.R."/>
            <person name="Chellapilla S."/>
            <person name="Goldsmith M.R."/>
            <person name="Grosse-Wilde E."/>
            <person name="Heckel D.G."/>
            <person name="Herndon N."/>
            <person name="Jiang H."/>
            <person name="Papanicolaou A."/>
            <person name="Qu J."/>
            <person name="Soulages J.L."/>
            <person name="Vogel H."/>
            <person name="Walters J."/>
            <person name="Waterhouse R.M."/>
            <person name="Ahn S.J."/>
            <person name="Almeida F.C."/>
            <person name="An C."/>
            <person name="Aqrawi P."/>
            <person name="Bretschneider A."/>
            <person name="Bryant W.B."/>
            <person name="Bucks S."/>
            <person name="Chao H."/>
            <person name="Chevignon G."/>
            <person name="Christen J.M."/>
            <person name="Clarke D.F."/>
            <person name="Dittmer N.T."/>
            <person name="Ferguson L.C.F."/>
            <person name="Garavelou S."/>
            <person name="Gordon K.H.J."/>
            <person name="Gunaratna R.T."/>
            <person name="Han Y."/>
            <person name="Hauser F."/>
            <person name="He Y."/>
            <person name="Heidel-Fischer H."/>
            <person name="Hirsh A."/>
            <person name="Hu Y."/>
            <person name="Jiang H."/>
            <person name="Kalra D."/>
            <person name="Klinner C."/>
            <person name="Konig C."/>
            <person name="Kovar C."/>
            <person name="Kroll A.R."/>
            <person name="Kuwar S.S."/>
            <person name="Lee S.L."/>
            <person name="Lehman R."/>
            <person name="Li K."/>
            <person name="Li Z."/>
            <person name="Liang H."/>
            <person name="Lovelace S."/>
            <person name="Lu Z."/>
            <person name="Mansfield J.H."/>
            <person name="McCulloch K.J."/>
            <person name="Mathew T."/>
            <person name="Morton B."/>
            <person name="Muzny D.M."/>
            <person name="Neunemann D."/>
            <person name="Ongeri F."/>
            <person name="Pauchet Y."/>
            <person name="Pu L.L."/>
            <person name="Pyrousis I."/>
            <person name="Rao X.J."/>
            <person name="Redding A."/>
            <person name="Roesel C."/>
            <person name="Sanchez-Gracia A."/>
            <person name="Schaack S."/>
            <person name="Shukla A."/>
            <person name="Tetreau G."/>
            <person name="Wang Y."/>
            <person name="Xiong G.H."/>
            <person name="Traut W."/>
            <person name="Walsh T.K."/>
            <person name="Worley K.C."/>
            <person name="Wu D."/>
            <person name="Wu W."/>
            <person name="Wu Y.Q."/>
            <person name="Zhang X."/>
            <person name="Zou Z."/>
            <person name="Zucker H."/>
            <person name="Briscoe A.D."/>
            <person name="Burmester T."/>
            <person name="Clem R.J."/>
            <person name="Feyereisen R."/>
            <person name="Grimmelikhuijzen C.J.P."/>
            <person name="Hamodrakas S.J."/>
            <person name="Hansson B.S."/>
            <person name="Huguet E."/>
            <person name="Jermiin L.S."/>
            <person name="Lan Q."/>
            <person name="Lehman H.K."/>
            <person name="Lorenzen M."/>
            <person name="Merzendorfer H."/>
            <person name="Michalopoulos I."/>
            <person name="Morton D.B."/>
            <person name="Muthukrishnan S."/>
            <person name="Oakeshott J.G."/>
            <person name="Palmer W."/>
            <person name="Park Y."/>
            <person name="Passarelli A.L."/>
            <person name="Rozas J."/>
            <person name="Schwartz L.M."/>
            <person name="Smith W."/>
            <person name="Southgate A."/>
            <person name="Vilcinskas A."/>
            <person name="Vogt R."/>
            <person name="Wang P."/>
            <person name="Werren J."/>
            <person name="Yu X.Q."/>
            <person name="Zhou J.J."/>
            <person name="Brown S.J."/>
            <person name="Scherer S.E."/>
            <person name="Richards S."/>
            <person name="Blissard G.W."/>
        </authorList>
    </citation>
    <scope>NUCLEOTIDE SEQUENCE</scope>
</reference>
<comment type="caution">
    <text evidence="4">The sequence shown here is derived from an EMBL/GenBank/DDBJ whole genome shotgun (WGS) entry which is preliminary data.</text>
</comment>
<gene>
    <name evidence="4" type="ORF">O3G_MSEX014333</name>
</gene>
<keyword evidence="2" id="KW-0732">Signal</keyword>
<dbReference type="EMBL" id="JH669110">
    <property type="protein sequence ID" value="KAG6464172.1"/>
    <property type="molecule type" value="Genomic_DNA"/>
</dbReference>
<evidence type="ECO:0000256" key="1">
    <source>
        <dbReference type="ARBA" id="ARBA00022801"/>
    </source>
</evidence>
<dbReference type="InterPro" id="IPR040154">
    <property type="entry name" value="Biotinidase/VNN"/>
</dbReference>
<feature type="chain" id="PRO_5037435424" description="CN hydrolase domain-containing protein" evidence="2">
    <location>
        <begin position="20"/>
        <end position="508"/>
    </location>
</feature>
<dbReference type="PANTHER" id="PTHR10609">
    <property type="entry name" value="BIOTINIDASE-RELATED"/>
    <property type="match status" value="1"/>
</dbReference>
<dbReference type="PANTHER" id="PTHR10609:SF14">
    <property type="entry name" value="BIOTINIDASE"/>
    <property type="match status" value="1"/>
</dbReference>
<dbReference type="Pfam" id="PF19018">
    <property type="entry name" value="Vanin_C"/>
    <property type="match status" value="1"/>
</dbReference>
<evidence type="ECO:0000259" key="3">
    <source>
        <dbReference type="PROSITE" id="PS50263"/>
    </source>
</evidence>
<proteinExistence type="predicted"/>
<feature type="domain" description="CN hydrolase" evidence="3">
    <location>
        <begin position="28"/>
        <end position="289"/>
    </location>
</feature>
<evidence type="ECO:0000256" key="2">
    <source>
        <dbReference type="SAM" id="SignalP"/>
    </source>
</evidence>
<dbReference type="InterPro" id="IPR003010">
    <property type="entry name" value="C-N_Hydrolase"/>
</dbReference>
<dbReference type="GO" id="GO:0016787">
    <property type="term" value="F:hydrolase activity"/>
    <property type="evidence" value="ECO:0007669"/>
    <property type="project" value="UniProtKB-KW"/>
</dbReference>
<feature type="signal peptide" evidence="2">
    <location>
        <begin position="1"/>
        <end position="19"/>
    </location>
</feature>
<protein>
    <recommendedName>
        <fullName evidence="3">CN hydrolase domain-containing protein</fullName>
    </recommendedName>
</protein>
<dbReference type="AlphaFoldDB" id="A0A921ZU40"/>
<evidence type="ECO:0000313" key="4">
    <source>
        <dbReference type="EMBL" id="KAG6464172.1"/>
    </source>
</evidence>
<organism evidence="4 5">
    <name type="scientific">Manduca sexta</name>
    <name type="common">Tobacco hawkmoth</name>
    <name type="synonym">Tobacco hornworm</name>
    <dbReference type="NCBI Taxonomy" id="7130"/>
    <lineage>
        <taxon>Eukaryota</taxon>
        <taxon>Metazoa</taxon>
        <taxon>Ecdysozoa</taxon>
        <taxon>Arthropoda</taxon>
        <taxon>Hexapoda</taxon>
        <taxon>Insecta</taxon>
        <taxon>Pterygota</taxon>
        <taxon>Neoptera</taxon>
        <taxon>Endopterygota</taxon>
        <taxon>Lepidoptera</taxon>
        <taxon>Glossata</taxon>
        <taxon>Ditrysia</taxon>
        <taxon>Bombycoidea</taxon>
        <taxon>Sphingidae</taxon>
        <taxon>Sphinginae</taxon>
        <taxon>Sphingini</taxon>
        <taxon>Manduca</taxon>
    </lineage>
</organism>
<keyword evidence="5" id="KW-1185">Reference proteome</keyword>